<dbReference type="InterPro" id="IPR027417">
    <property type="entry name" value="P-loop_NTPase"/>
</dbReference>
<protein>
    <recommendedName>
        <fullName evidence="3">Translation elongation factor EFG/EF2 domain-containing protein</fullName>
    </recommendedName>
</protein>
<dbReference type="Gene3D" id="3.90.1430.10">
    <property type="entry name" value="Yeast translation eEF2 (G' domain)"/>
    <property type="match status" value="1"/>
</dbReference>
<comment type="caution">
    <text evidence="4">The sequence shown here is derived from an EMBL/GenBank/DDBJ whole genome shotgun (WGS) entry which is preliminary data.</text>
</comment>
<name>A0ABR4KDY2_9EURO</name>
<dbReference type="Pfam" id="PF03764">
    <property type="entry name" value="EFG_IV"/>
    <property type="match status" value="1"/>
</dbReference>
<evidence type="ECO:0000256" key="1">
    <source>
        <dbReference type="ARBA" id="ARBA00022741"/>
    </source>
</evidence>
<keyword evidence="1" id="KW-0547">Nucleotide-binding</keyword>
<dbReference type="Gene3D" id="2.40.30.10">
    <property type="entry name" value="Translation factors"/>
    <property type="match status" value="1"/>
</dbReference>
<keyword evidence="2" id="KW-0342">GTP-binding</keyword>
<accession>A0ABR4KDY2</accession>
<dbReference type="Gene3D" id="3.30.70.240">
    <property type="match status" value="1"/>
</dbReference>
<keyword evidence="5" id="KW-1185">Reference proteome</keyword>
<dbReference type="Proteomes" id="UP001610444">
    <property type="component" value="Unassembled WGS sequence"/>
</dbReference>
<dbReference type="Gene3D" id="3.30.70.870">
    <property type="entry name" value="Elongation Factor G (Translational Gtpase), domain 3"/>
    <property type="match status" value="1"/>
</dbReference>
<dbReference type="InterPro" id="IPR009000">
    <property type="entry name" value="Transl_B-barrel_sf"/>
</dbReference>
<reference evidence="4 5" key="1">
    <citation type="submission" date="2024-07" db="EMBL/GenBank/DDBJ databases">
        <title>Section-level genome sequencing and comparative genomics of Aspergillus sections Usti and Cavernicolus.</title>
        <authorList>
            <consortium name="Lawrence Berkeley National Laboratory"/>
            <person name="Nybo J.L."/>
            <person name="Vesth T.C."/>
            <person name="Theobald S."/>
            <person name="Frisvad J.C."/>
            <person name="Larsen T.O."/>
            <person name="Kjaerboelling I."/>
            <person name="Rothschild-Mancinelli K."/>
            <person name="Lyhne E.K."/>
            <person name="Kogle M.E."/>
            <person name="Barry K."/>
            <person name="Clum A."/>
            <person name="Na H."/>
            <person name="Ledsgaard L."/>
            <person name="Lin J."/>
            <person name="Lipzen A."/>
            <person name="Kuo A."/>
            <person name="Riley R."/>
            <person name="Mondo S."/>
            <person name="LaButti K."/>
            <person name="Haridas S."/>
            <person name="Pangalinan J."/>
            <person name="Salamov A.A."/>
            <person name="Simmons B.A."/>
            <person name="Magnuson J.K."/>
            <person name="Chen J."/>
            <person name="Drula E."/>
            <person name="Henrissat B."/>
            <person name="Wiebenga A."/>
            <person name="Lubbers R.J."/>
            <person name="Gomes A.C."/>
            <person name="Macurrencykelacurrency M.R."/>
            <person name="Stajich J."/>
            <person name="Grigoriev I.V."/>
            <person name="Mortensen U.H."/>
            <person name="De vries R.P."/>
            <person name="Baker S.E."/>
            <person name="Andersen M.R."/>
        </authorList>
    </citation>
    <scope>NUCLEOTIDE SEQUENCE [LARGE SCALE GENOMIC DNA]</scope>
    <source>
        <strain evidence="4 5">CBS 756.74</strain>
    </source>
</reference>
<dbReference type="InterPro" id="IPR014721">
    <property type="entry name" value="Ribsml_uS5_D2-typ_fold_subgr"/>
</dbReference>
<evidence type="ECO:0000313" key="5">
    <source>
        <dbReference type="Proteomes" id="UP001610444"/>
    </source>
</evidence>
<dbReference type="RefSeq" id="XP_070899354.1">
    <property type="nucleotide sequence ID" value="XM_071040107.1"/>
</dbReference>
<dbReference type="SUPFAM" id="SSF54211">
    <property type="entry name" value="Ribosomal protein S5 domain 2-like"/>
    <property type="match status" value="1"/>
</dbReference>
<organism evidence="4 5">
    <name type="scientific">Aspergillus pseudodeflectus</name>
    <dbReference type="NCBI Taxonomy" id="176178"/>
    <lineage>
        <taxon>Eukaryota</taxon>
        <taxon>Fungi</taxon>
        <taxon>Dikarya</taxon>
        <taxon>Ascomycota</taxon>
        <taxon>Pezizomycotina</taxon>
        <taxon>Eurotiomycetes</taxon>
        <taxon>Eurotiomycetidae</taxon>
        <taxon>Eurotiales</taxon>
        <taxon>Aspergillaceae</taxon>
        <taxon>Aspergillus</taxon>
        <taxon>Aspergillus subgen. Nidulantes</taxon>
    </lineage>
</organism>
<dbReference type="InterPro" id="IPR020568">
    <property type="entry name" value="Ribosomal_Su5_D2-typ_SF"/>
</dbReference>
<sequence>MAATTRYHRLESLPRHEVETLTRDTNNIRNVSVLSLAGRQRSKLASLFAQSASVVGHDDGAQDTDDCDTIAKQIVQSFSVKLEAANQKKQNQNGYLLNLITDPDCPVQPEAAALSLRITDGAIIVLDAGLGIWSQAEGLLSTALLERNKVVILLDIESLLARRQSKEDLYQTLSAQIRTINAIIERSGQSFGQARIAPVVGNVAFSCLAHGWAVGLPQFATRCKERFGIPSENMAGRLWGDSYFDSERRVRNREAGYDRTASERSFNAFILAPIFEIYDAYNSDSRRVQDILGTFGITLDDAEQQLSGERLLQAAMHKLFPVCDTILEMICTHLPSPVSAQQYRLEWLYQAPLDDEAGAGIHTCGKNGPLVLYITRSMPTADDKSVYFLGRVFSGTVTADQDVRTLQGHWRSPRGGSITRTSIIAGLAALTVDSVPAGNIVAVQGKLLKSSSSQQNESEPFTITTSDVATRCRDMTFMDMAALYVTVVVNNEADTPFLVLGIRSLSRSNPYINAFVNDQGQYVIQGFNELQVRTAVEELRALLGGRRIRISEPLFRYREGIKSPSEEICMTKSPNKKIRLYVRATPLPEKLTKEISSGEIPTIRDPGRRSTYLTNHHSWPPKAAENIWSFGPLGSGPNILVDSTVAVQYVSEVRESLTSGFQWSVREGPLCEEPLHGVRIDVVDIALMTDARGRGGGQLIPTMRRAVYGSVLRARPFLLEGVYVVEVHVHIEFVDVVRGILGDRRGVVFNDGLDPSGMHVMQAHIRSGQVVGLQEAILSAAGESSYVSIWLDRWEETEGDREALVRSIRDRKGLSPAVPSWETFCDSL</sequence>
<dbReference type="Gene3D" id="3.30.230.10">
    <property type="match status" value="1"/>
</dbReference>
<dbReference type="SUPFAM" id="SSF52540">
    <property type="entry name" value="P-loop containing nucleoside triphosphate hydrolases"/>
    <property type="match status" value="1"/>
</dbReference>
<evidence type="ECO:0000313" key="4">
    <source>
        <dbReference type="EMBL" id="KAL2850485.1"/>
    </source>
</evidence>
<dbReference type="SUPFAM" id="SSF50447">
    <property type="entry name" value="Translation proteins"/>
    <property type="match status" value="1"/>
</dbReference>
<evidence type="ECO:0000259" key="3">
    <source>
        <dbReference type="SMART" id="SM00889"/>
    </source>
</evidence>
<dbReference type="SMART" id="SM00889">
    <property type="entry name" value="EFG_IV"/>
    <property type="match status" value="1"/>
</dbReference>
<dbReference type="InterPro" id="IPR035647">
    <property type="entry name" value="EFG_III/V"/>
</dbReference>
<gene>
    <name evidence="4" type="ORF">BJX68DRAFT_237011</name>
</gene>
<dbReference type="GeneID" id="98155271"/>
<dbReference type="CDD" id="cd01681">
    <property type="entry name" value="aeEF2_snRNP_like_IV"/>
    <property type="match status" value="1"/>
</dbReference>
<feature type="domain" description="Translation elongation factor EFG/EF2" evidence="3">
    <location>
        <begin position="599"/>
        <end position="715"/>
    </location>
</feature>
<evidence type="ECO:0000256" key="2">
    <source>
        <dbReference type="ARBA" id="ARBA00023134"/>
    </source>
</evidence>
<dbReference type="SUPFAM" id="SSF54980">
    <property type="entry name" value="EF-G C-terminal domain-like"/>
    <property type="match status" value="2"/>
</dbReference>
<dbReference type="PANTHER" id="PTHR42908">
    <property type="entry name" value="TRANSLATION ELONGATION FACTOR-RELATED"/>
    <property type="match status" value="1"/>
</dbReference>
<dbReference type="PANTHER" id="PTHR42908:SF3">
    <property type="entry name" value="ELONGATION FACTOR-LIKE GTPASE 1"/>
    <property type="match status" value="1"/>
</dbReference>
<proteinExistence type="predicted"/>
<dbReference type="InterPro" id="IPR005517">
    <property type="entry name" value="Transl_elong_EFG/EF2_IV"/>
</dbReference>
<dbReference type="EMBL" id="JBFXLR010000020">
    <property type="protein sequence ID" value="KAL2850485.1"/>
    <property type="molecule type" value="Genomic_DNA"/>
</dbReference>